<dbReference type="InterPro" id="IPR056778">
    <property type="entry name" value="UPF0261_C"/>
</dbReference>
<protein>
    <recommendedName>
        <fullName evidence="5">UPF0261 domain-containing protein</fullName>
    </recommendedName>
</protein>
<keyword evidence="7" id="KW-1185">Reference proteome</keyword>
<proteinExistence type="inferred from homology"/>
<reference evidence="6 7" key="1">
    <citation type="submission" date="2022-01" db="EMBL/GenBank/DDBJ databases">
        <authorList>
            <person name="Xiong W."/>
            <person name="Schranz E."/>
        </authorList>
    </citation>
    <scope>NUCLEOTIDE SEQUENCE [LARGE SCALE GENOMIC DNA]</scope>
</reference>
<dbReference type="Proteomes" id="UP001157418">
    <property type="component" value="Unassembled WGS sequence"/>
</dbReference>
<dbReference type="Pfam" id="PF00332">
    <property type="entry name" value="Glyco_hydro_17"/>
    <property type="match status" value="1"/>
</dbReference>
<name>A0AAU9MCT3_9ASTR</name>
<keyword evidence="3" id="KW-0326">Glycosidase</keyword>
<dbReference type="GO" id="GO:0005975">
    <property type="term" value="P:carbohydrate metabolic process"/>
    <property type="evidence" value="ECO:0007669"/>
    <property type="project" value="InterPro"/>
</dbReference>
<dbReference type="SUPFAM" id="SSF51445">
    <property type="entry name" value="(Trans)glycosidases"/>
    <property type="match status" value="1"/>
</dbReference>
<sequence>MFKGSGIKIIIRLGNEFLRDISTSQDRAVDWLKINVEPFIPGTRIRGITVENEVRGGGDQELWEVLLPTVKNIHTALDLLHLADDVEASSPHSTGVFASSFHPSVGALKETLVPYMKPLLEFFSQIKSPFYINTYPFLAYISDPEHTDINYAVFKKNAGIKDAKTKLHYDNMFEAKIDATYAALEKAGFEKMEVIVLETGWASKGDANEAGATLSNARTYNLNLRKRLLKKKDTPYRPKMVVKAYIFAMFNENLQPGPTSERNFGLFKADGSISYNIGFTRLVPSSATSLFSFKIIEYTGEIDRPPIADRIEHLIYNSLVGPGSIRLMGLKEPSSGNDKFTLGLTMFGVTNPCVNVVKERLNKEGYETLFFHATRVGGRAMEDLGVLDITTTEVANHIVGCVLACEESRFDAIIEKKIPFVLSVGALDMVNFGPKNTIPTNFQQRKIYEHNKQVLLMRTTVEENKKFAAFIAQKLNKSSSNMLMLQALTFHPRPVENRPSHQVQHFLPSVPGGKPMTQRIFT</sequence>
<comment type="caution">
    <text evidence="6">The sequence shown here is derived from an EMBL/GenBank/DDBJ whole genome shotgun (WGS) entry which is preliminary data.</text>
</comment>
<dbReference type="Gene3D" id="3.40.50.12030">
    <property type="entry name" value="Uncharacterised protein family UPF0261, NC domain"/>
    <property type="match status" value="1"/>
</dbReference>
<dbReference type="Pfam" id="PF23189">
    <property type="entry name" value="UPF0261_C"/>
    <property type="match status" value="1"/>
</dbReference>
<gene>
    <name evidence="6" type="ORF">LVIROSA_LOCUS12932</name>
</gene>
<dbReference type="EMBL" id="CAKMRJ010002223">
    <property type="protein sequence ID" value="CAH1425813.1"/>
    <property type="molecule type" value="Genomic_DNA"/>
</dbReference>
<evidence type="ECO:0000256" key="1">
    <source>
        <dbReference type="ARBA" id="ARBA00008773"/>
    </source>
</evidence>
<dbReference type="AlphaFoldDB" id="A0AAU9MCT3"/>
<evidence type="ECO:0000256" key="3">
    <source>
        <dbReference type="ARBA" id="ARBA00023295"/>
    </source>
</evidence>
<evidence type="ECO:0000256" key="2">
    <source>
        <dbReference type="ARBA" id="ARBA00022801"/>
    </source>
</evidence>
<feature type="domain" description="UPF0261" evidence="5">
    <location>
        <begin position="339"/>
        <end position="482"/>
    </location>
</feature>
<dbReference type="PANTHER" id="PTHR32227">
    <property type="entry name" value="GLUCAN ENDO-1,3-BETA-GLUCOSIDASE BG1-RELATED-RELATED"/>
    <property type="match status" value="1"/>
</dbReference>
<dbReference type="InterPro" id="IPR000490">
    <property type="entry name" value="Glyco_hydro_17"/>
</dbReference>
<evidence type="ECO:0000313" key="7">
    <source>
        <dbReference type="Proteomes" id="UP001157418"/>
    </source>
</evidence>
<keyword evidence="2" id="KW-0378">Hydrolase</keyword>
<organism evidence="6 7">
    <name type="scientific">Lactuca virosa</name>
    <dbReference type="NCBI Taxonomy" id="75947"/>
    <lineage>
        <taxon>Eukaryota</taxon>
        <taxon>Viridiplantae</taxon>
        <taxon>Streptophyta</taxon>
        <taxon>Embryophyta</taxon>
        <taxon>Tracheophyta</taxon>
        <taxon>Spermatophyta</taxon>
        <taxon>Magnoliopsida</taxon>
        <taxon>eudicotyledons</taxon>
        <taxon>Gunneridae</taxon>
        <taxon>Pentapetalae</taxon>
        <taxon>asterids</taxon>
        <taxon>campanulids</taxon>
        <taxon>Asterales</taxon>
        <taxon>Asteraceae</taxon>
        <taxon>Cichorioideae</taxon>
        <taxon>Cichorieae</taxon>
        <taxon>Lactucinae</taxon>
        <taxon>Lactuca</taxon>
    </lineage>
</organism>
<evidence type="ECO:0000256" key="4">
    <source>
        <dbReference type="RuleBase" id="RU004335"/>
    </source>
</evidence>
<dbReference type="InterPro" id="IPR017853">
    <property type="entry name" value="GH"/>
</dbReference>
<dbReference type="InterPro" id="IPR044965">
    <property type="entry name" value="Glyco_hydro_17_plant"/>
</dbReference>
<accession>A0AAU9MCT3</accession>
<comment type="similarity">
    <text evidence="1 4">Belongs to the glycosyl hydrolase 17 family.</text>
</comment>
<dbReference type="GO" id="GO:0004553">
    <property type="term" value="F:hydrolase activity, hydrolyzing O-glycosyl compounds"/>
    <property type="evidence" value="ECO:0007669"/>
    <property type="project" value="InterPro"/>
</dbReference>
<evidence type="ECO:0000313" key="6">
    <source>
        <dbReference type="EMBL" id="CAH1425813.1"/>
    </source>
</evidence>
<dbReference type="Gene3D" id="3.20.20.80">
    <property type="entry name" value="Glycosidases"/>
    <property type="match status" value="1"/>
</dbReference>
<evidence type="ECO:0000259" key="5">
    <source>
        <dbReference type="Pfam" id="PF23189"/>
    </source>
</evidence>